<reference evidence="2" key="1">
    <citation type="submission" date="2019-06" db="EMBL/GenBank/DDBJ databases">
        <authorList>
            <person name="Zheng W."/>
        </authorList>
    </citation>
    <scope>NUCLEOTIDE SEQUENCE</scope>
    <source>
        <strain evidence="2">QDHG01</strain>
    </source>
</reference>
<protein>
    <submittedName>
        <fullName evidence="2">Uncharacterized protein</fullName>
    </submittedName>
</protein>
<feature type="region of interest" description="Disordered" evidence="1">
    <location>
        <begin position="1"/>
        <end position="121"/>
    </location>
</feature>
<dbReference type="Proteomes" id="UP000785679">
    <property type="component" value="Unassembled WGS sequence"/>
</dbReference>
<proteinExistence type="predicted"/>
<sequence length="121" mass="13192">MSQNMIQAKQVRNVKLPPLMLGTSAPPSRAEPGVGSTKNSNPDNQKAPNQEKLHDLTSDVLGIGMNEEAKSSERASSRRVDNKVHVQQTQSLGISSILNAMENDQKQKKKNDLSGLDEEQA</sequence>
<name>A0A8J8NLD5_HALGN</name>
<evidence type="ECO:0000256" key="1">
    <source>
        <dbReference type="SAM" id="MobiDB-lite"/>
    </source>
</evidence>
<organism evidence="2 3">
    <name type="scientific">Halteria grandinella</name>
    <dbReference type="NCBI Taxonomy" id="5974"/>
    <lineage>
        <taxon>Eukaryota</taxon>
        <taxon>Sar</taxon>
        <taxon>Alveolata</taxon>
        <taxon>Ciliophora</taxon>
        <taxon>Intramacronucleata</taxon>
        <taxon>Spirotrichea</taxon>
        <taxon>Stichotrichia</taxon>
        <taxon>Sporadotrichida</taxon>
        <taxon>Halteriidae</taxon>
        <taxon>Halteria</taxon>
    </lineage>
</organism>
<dbReference type="AlphaFoldDB" id="A0A8J8NLD5"/>
<evidence type="ECO:0000313" key="2">
    <source>
        <dbReference type="EMBL" id="TNV77352.1"/>
    </source>
</evidence>
<feature type="compositionally biased region" description="Basic and acidic residues" evidence="1">
    <location>
        <begin position="67"/>
        <end position="84"/>
    </location>
</feature>
<comment type="caution">
    <text evidence="2">The sequence shown here is derived from an EMBL/GenBank/DDBJ whole genome shotgun (WGS) entry which is preliminary data.</text>
</comment>
<gene>
    <name evidence="2" type="ORF">FGO68_gene17632</name>
</gene>
<feature type="compositionally biased region" description="Basic and acidic residues" evidence="1">
    <location>
        <begin position="103"/>
        <end position="112"/>
    </location>
</feature>
<accession>A0A8J8NLD5</accession>
<feature type="compositionally biased region" description="Polar residues" evidence="1">
    <location>
        <begin position="85"/>
        <end position="98"/>
    </location>
</feature>
<feature type="compositionally biased region" description="Polar residues" evidence="1">
    <location>
        <begin position="36"/>
        <end position="48"/>
    </location>
</feature>
<evidence type="ECO:0000313" key="3">
    <source>
        <dbReference type="Proteomes" id="UP000785679"/>
    </source>
</evidence>
<dbReference type="EMBL" id="RRYP01012061">
    <property type="protein sequence ID" value="TNV77352.1"/>
    <property type="molecule type" value="Genomic_DNA"/>
</dbReference>
<keyword evidence="3" id="KW-1185">Reference proteome</keyword>